<reference evidence="3 4" key="2">
    <citation type="submission" date="2020-03" db="EMBL/GenBank/DDBJ databases">
        <authorList>
            <person name="Ichikawa N."/>
            <person name="Kimura A."/>
            <person name="Kitahashi Y."/>
            <person name="Uohara A."/>
        </authorList>
    </citation>
    <scope>NUCLEOTIDE SEQUENCE [LARGE SCALE GENOMIC DNA]</scope>
    <source>
        <strain evidence="3 4">NBRC 105367</strain>
    </source>
</reference>
<feature type="compositionally biased region" description="Polar residues" evidence="1">
    <location>
        <begin position="342"/>
        <end position="358"/>
    </location>
</feature>
<reference evidence="3 4" key="1">
    <citation type="submission" date="2020-03" db="EMBL/GenBank/DDBJ databases">
        <title>Whole genome shotgun sequence of Phytohabitans suffuscus NBRC 105367.</title>
        <authorList>
            <person name="Komaki H."/>
            <person name="Tamura T."/>
        </authorList>
    </citation>
    <scope>NUCLEOTIDE SEQUENCE [LARGE SCALE GENOMIC DNA]</scope>
    <source>
        <strain evidence="3 4">NBRC 105367</strain>
    </source>
</reference>
<evidence type="ECO:0000259" key="2">
    <source>
        <dbReference type="PROSITE" id="PS51704"/>
    </source>
</evidence>
<dbReference type="GO" id="GO:0006629">
    <property type="term" value="P:lipid metabolic process"/>
    <property type="evidence" value="ECO:0007669"/>
    <property type="project" value="InterPro"/>
</dbReference>
<dbReference type="PROSITE" id="PS51704">
    <property type="entry name" value="GP_PDE"/>
    <property type="match status" value="1"/>
</dbReference>
<dbReference type="AlphaFoldDB" id="A0A6F8YKA2"/>
<evidence type="ECO:0000313" key="4">
    <source>
        <dbReference type="Proteomes" id="UP000503011"/>
    </source>
</evidence>
<evidence type="ECO:0000313" key="3">
    <source>
        <dbReference type="EMBL" id="BCB86542.1"/>
    </source>
</evidence>
<gene>
    <name evidence="3" type="ORF">Psuf_038550</name>
</gene>
<sequence length="373" mass="40696">MLERAQRGLRLAQQAVVRARTKQTIAAAEGHPNQPLLIAHRGGTADYPENTLLAIKQSLKAGADGVWLSVQATQDGVPVLYRPRDLGELTNGSGTIAEKTFKELSELNAGHHFKSADGTYSYRRAGRAVGIPRVDEVLKVIPKGKQIYLDLKQTPAKHVVEAVSKLLDRHDAWGRVRLYSTDEDTTRLLRDEPRAQVAESRNLTRQRLAEHALEGGECKSAPAEPWVGFELKRKMILTEMFTLGRGDSPVYAQLWTKGAMDCFKKARPDLPIVMFGVNTKSDLETAADLGAHAVLVDSPRKMIPQSVGANPALATARSHRYLQTPSGYNQARTARAASFTSVSTSTKTLSNGAHSSSAPHDLQASPRSRQPVG</sequence>
<dbReference type="EMBL" id="AP022871">
    <property type="protein sequence ID" value="BCB86542.1"/>
    <property type="molecule type" value="Genomic_DNA"/>
</dbReference>
<proteinExistence type="predicted"/>
<dbReference type="InterPro" id="IPR017946">
    <property type="entry name" value="PLC-like_Pdiesterase_TIM-brl"/>
</dbReference>
<dbReference type="PANTHER" id="PTHR46211:SF10">
    <property type="entry name" value="EXPORTED PROTEIN"/>
    <property type="match status" value="1"/>
</dbReference>
<dbReference type="Gene3D" id="3.20.20.190">
    <property type="entry name" value="Phosphatidylinositol (PI) phosphodiesterase"/>
    <property type="match status" value="1"/>
</dbReference>
<dbReference type="KEGG" id="psuu:Psuf_038550"/>
<dbReference type="PANTHER" id="PTHR46211">
    <property type="entry name" value="GLYCEROPHOSPHORYL DIESTER PHOSPHODIESTERASE"/>
    <property type="match status" value="1"/>
</dbReference>
<feature type="region of interest" description="Disordered" evidence="1">
    <location>
        <begin position="342"/>
        <end position="373"/>
    </location>
</feature>
<dbReference type="Proteomes" id="UP000503011">
    <property type="component" value="Chromosome"/>
</dbReference>
<name>A0A6F8YKA2_9ACTN</name>
<dbReference type="SUPFAM" id="SSF51695">
    <property type="entry name" value="PLC-like phosphodiesterases"/>
    <property type="match status" value="1"/>
</dbReference>
<accession>A0A6F8YKA2</accession>
<protein>
    <recommendedName>
        <fullName evidence="2">GP-PDE domain-containing protein</fullName>
    </recommendedName>
</protein>
<dbReference type="InterPro" id="IPR030395">
    <property type="entry name" value="GP_PDE_dom"/>
</dbReference>
<feature type="domain" description="GP-PDE" evidence="2">
    <location>
        <begin position="35"/>
        <end position="306"/>
    </location>
</feature>
<dbReference type="RefSeq" id="WP_232075871.1">
    <property type="nucleotide sequence ID" value="NZ_AP022871.1"/>
</dbReference>
<dbReference type="GO" id="GO:0008081">
    <property type="term" value="F:phosphoric diester hydrolase activity"/>
    <property type="evidence" value="ECO:0007669"/>
    <property type="project" value="InterPro"/>
</dbReference>
<evidence type="ECO:0000256" key="1">
    <source>
        <dbReference type="SAM" id="MobiDB-lite"/>
    </source>
</evidence>
<dbReference type="Pfam" id="PF03009">
    <property type="entry name" value="GDPD"/>
    <property type="match status" value="1"/>
</dbReference>
<keyword evidence="4" id="KW-1185">Reference proteome</keyword>
<organism evidence="3 4">
    <name type="scientific">Phytohabitans suffuscus</name>
    <dbReference type="NCBI Taxonomy" id="624315"/>
    <lineage>
        <taxon>Bacteria</taxon>
        <taxon>Bacillati</taxon>
        <taxon>Actinomycetota</taxon>
        <taxon>Actinomycetes</taxon>
        <taxon>Micromonosporales</taxon>
        <taxon>Micromonosporaceae</taxon>
    </lineage>
</organism>